<dbReference type="InterPro" id="IPR050191">
    <property type="entry name" value="ATP-dep_DNA_ligase"/>
</dbReference>
<dbReference type="InParanoid" id="A0A1Q3DHN3"/>
<feature type="domain" description="ATP-dependent DNA ligase family profile" evidence="3">
    <location>
        <begin position="44"/>
        <end position="131"/>
    </location>
</feature>
<keyword evidence="2 4" id="KW-0436">Ligase</keyword>
<dbReference type="GO" id="GO:0006281">
    <property type="term" value="P:DNA repair"/>
    <property type="evidence" value="ECO:0007669"/>
    <property type="project" value="InterPro"/>
</dbReference>
<dbReference type="GO" id="GO:0005524">
    <property type="term" value="F:ATP binding"/>
    <property type="evidence" value="ECO:0007669"/>
    <property type="project" value="InterPro"/>
</dbReference>
<dbReference type="STRING" id="3775.A0A1Q3DHN3"/>
<dbReference type="SUPFAM" id="SSF56091">
    <property type="entry name" value="DNA ligase/mRNA capping enzyme, catalytic domain"/>
    <property type="match status" value="1"/>
</dbReference>
<protein>
    <submittedName>
        <fullName evidence="4">DNA_ligase_A_M domain-containing protein</fullName>
    </submittedName>
</protein>
<accession>A0A1Q3DHN3</accession>
<dbReference type="GO" id="GO:0003910">
    <property type="term" value="F:DNA ligase (ATP) activity"/>
    <property type="evidence" value="ECO:0007669"/>
    <property type="project" value="InterPro"/>
</dbReference>
<sequence length="143" mass="16240">MAAAVTFILDAEVVADDRKNDCKVVSFQDLSYREKGSKDSIIPADGIKVNICVFAFDIMFANAEQLLGFPFRQRLKYLKDLFYEEKLGYFENAKQMIVEAEDACLTNESLLTNIESFLKDAVNSSCEGIMVLVRWVLTLLQMM</sequence>
<evidence type="ECO:0000256" key="1">
    <source>
        <dbReference type="ARBA" id="ARBA00007572"/>
    </source>
</evidence>
<dbReference type="Gene3D" id="3.30.1490.70">
    <property type="match status" value="1"/>
</dbReference>
<dbReference type="EMBL" id="BDDD01008520">
    <property type="protein sequence ID" value="GAV91994.1"/>
    <property type="molecule type" value="Genomic_DNA"/>
</dbReference>
<gene>
    <name evidence="4" type="ORF">CFOL_v3_35378</name>
</gene>
<comment type="similarity">
    <text evidence="1">Belongs to the ATP-dependent DNA ligase family.</text>
</comment>
<evidence type="ECO:0000313" key="5">
    <source>
        <dbReference type="Proteomes" id="UP000187406"/>
    </source>
</evidence>
<dbReference type="OrthoDB" id="1741735at2759"/>
<name>A0A1Q3DHN3_CEPFO</name>
<dbReference type="PROSITE" id="PS50160">
    <property type="entry name" value="DNA_LIGASE_A3"/>
    <property type="match status" value="1"/>
</dbReference>
<comment type="caution">
    <text evidence="4">The sequence shown here is derived from an EMBL/GenBank/DDBJ whole genome shotgun (WGS) entry which is preliminary data.</text>
</comment>
<dbReference type="Gene3D" id="3.30.470.30">
    <property type="entry name" value="DNA ligase/mRNA capping enzyme"/>
    <property type="match status" value="1"/>
</dbReference>
<evidence type="ECO:0000256" key="2">
    <source>
        <dbReference type="ARBA" id="ARBA00022598"/>
    </source>
</evidence>
<keyword evidence="5" id="KW-1185">Reference proteome</keyword>
<dbReference type="AlphaFoldDB" id="A0A1Q3DHN3"/>
<dbReference type="Pfam" id="PF01068">
    <property type="entry name" value="DNA_ligase_A_M"/>
    <property type="match status" value="1"/>
</dbReference>
<dbReference type="GO" id="GO:0006310">
    <property type="term" value="P:DNA recombination"/>
    <property type="evidence" value="ECO:0007669"/>
    <property type="project" value="InterPro"/>
</dbReference>
<dbReference type="Proteomes" id="UP000187406">
    <property type="component" value="Unassembled WGS sequence"/>
</dbReference>
<dbReference type="InterPro" id="IPR012310">
    <property type="entry name" value="DNA_ligase_ATP-dep_cent"/>
</dbReference>
<organism evidence="4 5">
    <name type="scientific">Cephalotus follicularis</name>
    <name type="common">Albany pitcher plant</name>
    <dbReference type="NCBI Taxonomy" id="3775"/>
    <lineage>
        <taxon>Eukaryota</taxon>
        <taxon>Viridiplantae</taxon>
        <taxon>Streptophyta</taxon>
        <taxon>Embryophyta</taxon>
        <taxon>Tracheophyta</taxon>
        <taxon>Spermatophyta</taxon>
        <taxon>Magnoliopsida</taxon>
        <taxon>eudicotyledons</taxon>
        <taxon>Gunneridae</taxon>
        <taxon>Pentapetalae</taxon>
        <taxon>rosids</taxon>
        <taxon>fabids</taxon>
        <taxon>Oxalidales</taxon>
        <taxon>Cephalotaceae</taxon>
        <taxon>Cephalotus</taxon>
    </lineage>
</organism>
<dbReference type="PANTHER" id="PTHR45674:SF9">
    <property type="entry name" value="DNA LIGASE 3"/>
    <property type="match status" value="1"/>
</dbReference>
<reference evidence="5" key="1">
    <citation type="submission" date="2016-04" db="EMBL/GenBank/DDBJ databases">
        <title>Cephalotus genome sequencing.</title>
        <authorList>
            <person name="Fukushima K."/>
            <person name="Hasebe M."/>
            <person name="Fang X."/>
        </authorList>
    </citation>
    <scope>NUCLEOTIDE SEQUENCE [LARGE SCALE GENOMIC DNA]</scope>
    <source>
        <strain evidence="5">cv. St1</strain>
    </source>
</reference>
<evidence type="ECO:0000259" key="3">
    <source>
        <dbReference type="PROSITE" id="PS50160"/>
    </source>
</evidence>
<evidence type="ECO:0000313" key="4">
    <source>
        <dbReference type="EMBL" id="GAV91994.1"/>
    </source>
</evidence>
<dbReference type="PANTHER" id="PTHR45674">
    <property type="entry name" value="DNA LIGASE 1/3 FAMILY MEMBER"/>
    <property type="match status" value="1"/>
</dbReference>
<proteinExistence type="inferred from homology"/>
<dbReference type="GO" id="GO:0006273">
    <property type="term" value="P:lagging strand elongation"/>
    <property type="evidence" value="ECO:0007669"/>
    <property type="project" value="TreeGrafter"/>
</dbReference>